<dbReference type="Pfam" id="PF02485">
    <property type="entry name" value="Branch"/>
    <property type="match status" value="1"/>
</dbReference>
<keyword evidence="4" id="KW-0808">Transferase</keyword>
<keyword evidence="8" id="KW-0472">Membrane</keyword>
<evidence type="ECO:0000256" key="10">
    <source>
        <dbReference type="ARBA" id="ARBA00038150"/>
    </source>
</evidence>
<keyword evidence="6" id="KW-0735">Signal-anchor</keyword>
<dbReference type="Proteomes" id="UP000595197">
    <property type="component" value="Chromosome"/>
</dbReference>
<dbReference type="PANTHER" id="PTHR19297:SF191">
    <property type="entry name" value="PROTEIN XYLOSYLTRANSFERASE"/>
    <property type="match status" value="1"/>
</dbReference>
<organism evidence="11 12">
    <name type="scientific">Skermanella cutis</name>
    <dbReference type="NCBI Taxonomy" id="2775420"/>
    <lineage>
        <taxon>Bacteria</taxon>
        <taxon>Pseudomonadati</taxon>
        <taxon>Pseudomonadota</taxon>
        <taxon>Alphaproteobacteria</taxon>
        <taxon>Rhodospirillales</taxon>
        <taxon>Azospirillaceae</taxon>
        <taxon>Skermanella</taxon>
    </lineage>
</organism>
<comment type="pathway">
    <text evidence="2">Protein modification; protein glycosylation.</text>
</comment>
<dbReference type="InterPro" id="IPR003406">
    <property type="entry name" value="Glyco_trans_14"/>
</dbReference>
<protein>
    <recommendedName>
        <fullName evidence="13">Core-2/I-Branching enzyme</fullName>
    </recommendedName>
</protein>
<dbReference type="PANTHER" id="PTHR19297">
    <property type="entry name" value="GLYCOSYLTRANSFERASE 14 FAMILY MEMBER"/>
    <property type="match status" value="1"/>
</dbReference>
<keyword evidence="12" id="KW-1185">Reference proteome</keyword>
<evidence type="ECO:0000256" key="5">
    <source>
        <dbReference type="ARBA" id="ARBA00022692"/>
    </source>
</evidence>
<evidence type="ECO:0000256" key="7">
    <source>
        <dbReference type="ARBA" id="ARBA00022989"/>
    </source>
</evidence>
<evidence type="ECO:0000256" key="6">
    <source>
        <dbReference type="ARBA" id="ARBA00022968"/>
    </source>
</evidence>
<keyword evidence="9" id="KW-0325">Glycoprotein</keyword>
<keyword evidence="7" id="KW-1133">Transmembrane helix</keyword>
<comment type="subcellular location">
    <subcellularLocation>
        <location evidence="1">Membrane</location>
        <topology evidence="1">Single-pass type II membrane protein</topology>
    </subcellularLocation>
</comment>
<dbReference type="RefSeq" id="WP_201077415.1">
    <property type="nucleotide sequence ID" value="NZ_CP067420.1"/>
</dbReference>
<evidence type="ECO:0008006" key="13">
    <source>
        <dbReference type="Google" id="ProtNLM"/>
    </source>
</evidence>
<gene>
    <name evidence="11" type="ORF">IGS68_03725</name>
</gene>
<evidence type="ECO:0000313" key="11">
    <source>
        <dbReference type="EMBL" id="QQP90379.1"/>
    </source>
</evidence>
<proteinExistence type="inferred from homology"/>
<name>A0ABX7B8B3_9PROT</name>
<dbReference type="EMBL" id="CP067420">
    <property type="protein sequence ID" value="QQP90379.1"/>
    <property type="molecule type" value="Genomic_DNA"/>
</dbReference>
<comment type="similarity">
    <text evidence="10">Belongs to the glycosyltransferase 14 family.</text>
</comment>
<accession>A0ABX7B8B3</accession>
<evidence type="ECO:0000256" key="2">
    <source>
        <dbReference type="ARBA" id="ARBA00004922"/>
    </source>
</evidence>
<evidence type="ECO:0000313" key="12">
    <source>
        <dbReference type="Proteomes" id="UP000595197"/>
    </source>
</evidence>
<evidence type="ECO:0000256" key="3">
    <source>
        <dbReference type="ARBA" id="ARBA00022676"/>
    </source>
</evidence>
<evidence type="ECO:0000256" key="8">
    <source>
        <dbReference type="ARBA" id="ARBA00023136"/>
    </source>
</evidence>
<keyword evidence="5" id="KW-0812">Transmembrane</keyword>
<keyword evidence="3" id="KW-0328">Glycosyltransferase</keyword>
<evidence type="ECO:0000256" key="9">
    <source>
        <dbReference type="ARBA" id="ARBA00023180"/>
    </source>
</evidence>
<evidence type="ECO:0000256" key="4">
    <source>
        <dbReference type="ARBA" id="ARBA00022679"/>
    </source>
</evidence>
<evidence type="ECO:0000256" key="1">
    <source>
        <dbReference type="ARBA" id="ARBA00004606"/>
    </source>
</evidence>
<reference evidence="11" key="1">
    <citation type="submission" date="2021-02" db="EMBL/GenBank/DDBJ databases">
        <title>Skermanella TT6 skin isolate.</title>
        <authorList>
            <person name="Lee K."/>
            <person name="Ganzorig M."/>
        </authorList>
    </citation>
    <scope>NUCLEOTIDE SEQUENCE</scope>
    <source>
        <strain evidence="11">TT6</strain>
    </source>
</reference>
<sequence>MSLAYVVTAYKQPSQFARLIDALWHPDDHFAIHVDAKTPPEVHREFARVAEGRSNIVFVKPVPVYWSGFGLCQAEWEAMNALLGRKGWTHMINITGQDFPLKTRDEMLAELEARPHVNHMRVHLLADTKPHFRRRFRWVCVEIGGKLRRLPIPYPKPRTFRNDWYGDGWHILTREFCEWAAAAPVAQDILRWFRRVKHPHESWYQAMMMSSPFAGTVDRDNKRMIKWVRNSGNPKVLTMDDLPDLLASPAFFARKFDESVDADVLKVLAGRLRTLVPA</sequence>